<evidence type="ECO:0000313" key="3">
    <source>
        <dbReference type="EMBL" id="GBN10538.1"/>
    </source>
</evidence>
<protein>
    <submittedName>
        <fullName evidence="3">Uncharacterized protein</fullName>
    </submittedName>
</protein>
<dbReference type="AlphaFoldDB" id="A0A4Y2L7D0"/>
<dbReference type="SUPFAM" id="SSF46689">
    <property type="entry name" value="Homeodomain-like"/>
    <property type="match status" value="1"/>
</dbReference>
<dbReference type="GO" id="GO:0005634">
    <property type="term" value="C:nucleus"/>
    <property type="evidence" value="ECO:0007669"/>
    <property type="project" value="UniProtKB-SubCell"/>
</dbReference>
<keyword evidence="2" id="KW-0732">Signal</keyword>
<evidence type="ECO:0000256" key="2">
    <source>
        <dbReference type="SAM" id="SignalP"/>
    </source>
</evidence>
<reference evidence="3 4" key="1">
    <citation type="journal article" date="2019" name="Sci. Rep.">
        <title>Orb-weaving spider Araneus ventricosus genome elucidates the spidroin gene catalogue.</title>
        <authorList>
            <person name="Kono N."/>
            <person name="Nakamura H."/>
            <person name="Ohtoshi R."/>
            <person name="Moran D.A.P."/>
            <person name="Shinohara A."/>
            <person name="Yoshida Y."/>
            <person name="Fujiwara M."/>
            <person name="Mori M."/>
            <person name="Tomita M."/>
            <person name="Arakawa K."/>
        </authorList>
    </citation>
    <scope>NUCLEOTIDE SEQUENCE [LARGE SCALE GENOMIC DNA]</scope>
</reference>
<name>A0A4Y2L7D0_ARAVE</name>
<dbReference type="EMBL" id="BGPR01005477">
    <property type="protein sequence ID" value="GBN10538.1"/>
    <property type="molecule type" value="Genomic_DNA"/>
</dbReference>
<feature type="signal peptide" evidence="2">
    <location>
        <begin position="1"/>
        <end position="21"/>
    </location>
</feature>
<feature type="chain" id="PRO_5021487730" evidence="2">
    <location>
        <begin position="22"/>
        <end position="188"/>
    </location>
</feature>
<comment type="subcellular location">
    <subcellularLocation>
        <location evidence="1">Nucleus</location>
    </subcellularLocation>
</comment>
<evidence type="ECO:0000313" key="4">
    <source>
        <dbReference type="Proteomes" id="UP000499080"/>
    </source>
</evidence>
<evidence type="ECO:0000256" key="1">
    <source>
        <dbReference type="ARBA" id="ARBA00004123"/>
    </source>
</evidence>
<dbReference type="InterPro" id="IPR009057">
    <property type="entry name" value="Homeodomain-like_sf"/>
</dbReference>
<proteinExistence type="predicted"/>
<keyword evidence="4" id="KW-1185">Reference proteome</keyword>
<gene>
    <name evidence="3" type="ORF">AVEN_182671_1</name>
</gene>
<sequence>MEPTKRKRVLLLLFHVPLVQILDQVHDTMSLLQYHKSILPLTPQQPRRCANTLNDKSRRSRTGTRARGISLFFVTNFKLLIWPLRSLANAVCADLVPSDRRDRPGRIPAYKRVLLTVEQKFQIVSRIEASETFTKLSKEFGVGVSTIGDMRRQSCLHQSKLSFKPIQSMYRISLINIYIAFSDLCDIY</sequence>
<dbReference type="OrthoDB" id="5918257at2759"/>
<organism evidence="3 4">
    <name type="scientific">Araneus ventricosus</name>
    <name type="common">Orbweaver spider</name>
    <name type="synonym">Epeira ventricosa</name>
    <dbReference type="NCBI Taxonomy" id="182803"/>
    <lineage>
        <taxon>Eukaryota</taxon>
        <taxon>Metazoa</taxon>
        <taxon>Ecdysozoa</taxon>
        <taxon>Arthropoda</taxon>
        <taxon>Chelicerata</taxon>
        <taxon>Arachnida</taxon>
        <taxon>Araneae</taxon>
        <taxon>Araneomorphae</taxon>
        <taxon>Entelegynae</taxon>
        <taxon>Araneoidea</taxon>
        <taxon>Araneidae</taxon>
        <taxon>Araneus</taxon>
    </lineage>
</organism>
<comment type="caution">
    <text evidence="3">The sequence shown here is derived from an EMBL/GenBank/DDBJ whole genome shotgun (WGS) entry which is preliminary data.</text>
</comment>
<accession>A0A4Y2L7D0</accession>
<dbReference type="Proteomes" id="UP000499080">
    <property type="component" value="Unassembled WGS sequence"/>
</dbReference>